<comment type="caution">
    <text evidence="1">The sequence shown here is derived from an EMBL/GenBank/DDBJ whole genome shotgun (WGS) entry which is preliminary data.</text>
</comment>
<proteinExistence type="predicted"/>
<keyword evidence="1" id="KW-0548">Nucleotidyltransferase</keyword>
<dbReference type="InterPro" id="IPR007459">
    <property type="entry name" value="DNA_pol3_chi"/>
</dbReference>
<dbReference type="Pfam" id="PF04364">
    <property type="entry name" value="DNA_pol3_chi"/>
    <property type="match status" value="1"/>
</dbReference>
<name>A0ABW0SBF0_9RHOB</name>
<dbReference type="Proteomes" id="UP001596056">
    <property type="component" value="Unassembled WGS sequence"/>
</dbReference>
<dbReference type="RefSeq" id="WP_209839093.1">
    <property type="nucleotide sequence ID" value="NZ_JAGGJP010000004.1"/>
</dbReference>
<protein>
    <submittedName>
        <fullName evidence="1">DNA polymerase III subunit chi</fullName>
        <ecNumber evidence="1">2.7.7.7</ecNumber>
    </submittedName>
</protein>
<dbReference type="PANTHER" id="PTHR38767">
    <property type="entry name" value="DNA POLYMERASE III SUBUNIT CHI"/>
    <property type="match status" value="1"/>
</dbReference>
<evidence type="ECO:0000313" key="2">
    <source>
        <dbReference type="Proteomes" id="UP001596056"/>
    </source>
</evidence>
<dbReference type="EC" id="2.7.7.7" evidence="1"/>
<evidence type="ECO:0000313" key="1">
    <source>
        <dbReference type="EMBL" id="MFC5566174.1"/>
    </source>
</evidence>
<dbReference type="EMBL" id="JBHSNA010000004">
    <property type="protein sequence ID" value="MFC5566174.1"/>
    <property type="molecule type" value="Genomic_DNA"/>
</dbReference>
<sequence length="153" mass="16599">MAEAFFYQLGGDPPEAVLPRMLDMALQKGWRIELRGPDRARMERLDLLLWGPGGEFRPHGLAHGPHDDLQPILLTAGEGVGGRDCLMALDGAPVSEAEAQAAARVCVVFDGADPEALATARAQWKALTGAGLPARFYVREDGAWSLRQERPAR</sequence>
<accession>A0ABW0SBF0</accession>
<keyword evidence="2" id="KW-1185">Reference proteome</keyword>
<gene>
    <name evidence="1" type="ORF">ACFPOC_07035</name>
</gene>
<keyword evidence="1" id="KW-0808">Transferase</keyword>
<dbReference type="InterPro" id="IPR036768">
    <property type="entry name" value="PolIII_chi_sf"/>
</dbReference>
<dbReference type="SUPFAM" id="SSF102400">
    <property type="entry name" value="DNA polymerase III chi subunit"/>
    <property type="match status" value="1"/>
</dbReference>
<dbReference type="PANTHER" id="PTHR38767:SF1">
    <property type="entry name" value="DNA POLYMERASE III SUBUNIT CHI"/>
    <property type="match status" value="1"/>
</dbReference>
<dbReference type="GO" id="GO:0003887">
    <property type="term" value="F:DNA-directed DNA polymerase activity"/>
    <property type="evidence" value="ECO:0007669"/>
    <property type="project" value="UniProtKB-EC"/>
</dbReference>
<reference evidence="2" key="1">
    <citation type="journal article" date="2019" name="Int. J. Syst. Evol. Microbiol.">
        <title>The Global Catalogue of Microorganisms (GCM) 10K type strain sequencing project: providing services to taxonomists for standard genome sequencing and annotation.</title>
        <authorList>
            <consortium name="The Broad Institute Genomics Platform"/>
            <consortium name="The Broad Institute Genome Sequencing Center for Infectious Disease"/>
            <person name="Wu L."/>
            <person name="Ma J."/>
        </authorList>
    </citation>
    <scope>NUCLEOTIDE SEQUENCE [LARGE SCALE GENOMIC DNA]</scope>
    <source>
        <strain evidence="2">KACC 11588</strain>
    </source>
</reference>
<dbReference type="Gene3D" id="3.40.50.10110">
    <property type="entry name" value="DNA polymerase III subunit chi"/>
    <property type="match status" value="1"/>
</dbReference>
<organism evidence="1 2">
    <name type="scientific">Rubellimicrobium aerolatum</name>
    <dbReference type="NCBI Taxonomy" id="490979"/>
    <lineage>
        <taxon>Bacteria</taxon>
        <taxon>Pseudomonadati</taxon>
        <taxon>Pseudomonadota</taxon>
        <taxon>Alphaproteobacteria</taxon>
        <taxon>Rhodobacterales</taxon>
        <taxon>Roseobacteraceae</taxon>
        <taxon>Rubellimicrobium</taxon>
    </lineage>
</organism>